<dbReference type="EMBL" id="POUN01000004">
    <property type="protein sequence ID" value="PNF80067.1"/>
    <property type="molecule type" value="Genomic_DNA"/>
</dbReference>
<proteinExistence type="predicted"/>
<reference evidence="2 3" key="1">
    <citation type="submission" date="2018-01" db="EMBL/GenBank/DDBJ databases">
        <title>Denitrification phenotypes of diverse strains of Pseudomonas stutzeri.</title>
        <authorList>
            <person name="Milligan D.A."/>
            <person name="Bergaust L."/>
            <person name="Bakken L.R."/>
            <person name="Frostegard A."/>
        </authorList>
    </citation>
    <scope>NUCLEOTIDE SEQUENCE [LARGE SCALE GENOMIC DNA]</scope>
    <source>
        <strain evidence="2 3">KC</strain>
    </source>
</reference>
<accession>A0A2N8S0A7</accession>
<feature type="region of interest" description="Disordered" evidence="1">
    <location>
        <begin position="26"/>
        <end position="60"/>
    </location>
</feature>
<dbReference type="AlphaFoldDB" id="A0A2N8S0A7"/>
<evidence type="ECO:0000313" key="2">
    <source>
        <dbReference type="EMBL" id="PNF80067.1"/>
    </source>
</evidence>
<dbReference type="RefSeq" id="WP_102825953.1">
    <property type="nucleotide sequence ID" value="NZ_CP139348.1"/>
</dbReference>
<comment type="caution">
    <text evidence="2">The sequence shown here is derived from an EMBL/GenBank/DDBJ whole genome shotgun (WGS) entry which is preliminary data.</text>
</comment>
<name>A0A2N8S0A7_STUST</name>
<evidence type="ECO:0000256" key="1">
    <source>
        <dbReference type="SAM" id="MobiDB-lite"/>
    </source>
</evidence>
<evidence type="ECO:0000313" key="3">
    <source>
        <dbReference type="Proteomes" id="UP000235925"/>
    </source>
</evidence>
<dbReference type="Proteomes" id="UP000235925">
    <property type="component" value="Unassembled WGS sequence"/>
</dbReference>
<organism evidence="2 3">
    <name type="scientific">Stutzerimonas stutzeri</name>
    <name type="common">Pseudomonas stutzeri</name>
    <dbReference type="NCBI Taxonomy" id="316"/>
    <lineage>
        <taxon>Bacteria</taxon>
        <taxon>Pseudomonadati</taxon>
        <taxon>Pseudomonadota</taxon>
        <taxon>Gammaproteobacteria</taxon>
        <taxon>Pseudomonadales</taxon>
        <taxon>Pseudomonadaceae</taxon>
        <taxon>Stutzerimonas</taxon>
    </lineage>
</organism>
<gene>
    <name evidence="2" type="ORF">CXK92_15770</name>
</gene>
<protein>
    <submittedName>
        <fullName evidence="2">Uncharacterized protein</fullName>
    </submittedName>
</protein>
<sequence length="85" mass="9327">MITAGHICSDFSRRWRFIFFYRRGSTATSETPGSPRRSDGHAGGGKRAHETRSAGTSRGGATTIRATQIIDELELELAIDLLALY</sequence>